<dbReference type="Proteomes" id="UP000638648">
    <property type="component" value="Unassembled WGS sequence"/>
</dbReference>
<proteinExistence type="predicted"/>
<evidence type="ECO:0000256" key="3">
    <source>
        <dbReference type="ARBA" id="ARBA00022692"/>
    </source>
</evidence>
<evidence type="ECO:0000256" key="2">
    <source>
        <dbReference type="ARBA" id="ARBA00022475"/>
    </source>
</evidence>
<feature type="transmembrane region" description="Helical" evidence="6">
    <location>
        <begin position="151"/>
        <end position="176"/>
    </location>
</feature>
<keyword evidence="2" id="KW-1003">Cell membrane</keyword>
<comment type="subcellular location">
    <subcellularLocation>
        <location evidence="1">Cell membrane</location>
        <topology evidence="1">Multi-pass membrane protein</topology>
    </subcellularLocation>
</comment>
<keyword evidence="4 6" id="KW-1133">Transmembrane helix</keyword>
<keyword evidence="5 6" id="KW-0472">Membrane</keyword>
<dbReference type="RefSeq" id="WP_345482687.1">
    <property type="nucleotide sequence ID" value="NZ_BAABJL010000055.1"/>
</dbReference>
<keyword evidence="8" id="KW-1185">Reference proteome</keyword>
<feature type="transmembrane region" description="Helical" evidence="6">
    <location>
        <begin position="296"/>
        <end position="322"/>
    </location>
</feature>
<evidence type="ECO:0000313" key="7">
    <source>
        <dbReference type="EMBL" id="MBE1603287.1"/>
    </source>
</evidence>
<accession>A0A927R5H0</accession>
<keyword evidence="3 6" id="KW-0812">Transmembrane</keyword>
<evidence type="ECO:0000313" key="8">
    <source>
        <dbReference type="Proteomes" id="UP000638648"/>
    </source>
</evidence>
<dbReference type="EMBL" id="JADBEM010000001">
    <property type="protein sequence ID" value="MBE1603287.1"/>
    <property type="molecule type" value="Genomic_DNA"/>
</dbReference>
<feature type="transmembrane region" description="Helical" evidence="6">
    <location>
        <begin position="363"/>
        <end position="384"/>
    </location>
</feature>
<sequence>MTTTLGPLGRRVAILATGAGLAQLVPTLAYPLLARVYSPAEYGTFTILVSVGAILTVVAAGRYHMAIMLPAAEADAVRLASLALVFSSVVSVVMLVPIFFLRGQAGRLEPLAESSQWLLVVPLMVFLGSAFETLSYFSMRRDRYVDVTRAGVIKAFVASLAQIGLGVAGMGVAGLVTGNLASLATANARLLRTYRNAARPVGCDLARYRDLAGRYKDFPKYDLWSSLANALSYNLAVFGFATLYTSATVGSYALAYRIVVLPVTLVGTAISQVYFREAARRTHSTMAALHAFDRVVKVLVAVSLPPFAVLLLFSDALFATFLGETWRYAGSLAAALVPLMWARFVSSPLSTVYLVYGKQRALLCWQIGILSLTMVSFLLGHLYAWTPKHLLSIQSLALAVSYALLLVGARRVVQGAGRRSGAD</sequence>
<feature type="transmembrane region" description="Helical" evidence="6">
    <location>
        <begin position="77"/>
        <end position="100"/>
    </location>
</feature>
<dbReference type="PANTHER" id="PTHR30250">
    <property type="entry name" value="PST FAMILY PREDICTED COLANIC ACID TRANSPORTER"/>
    <property type="match status" value="1"/>
</dbReference>
<feature type="transmembrane region" description="Helical" evidence="6">
    <location>
        <begin position="120"/>
        <end position="139"/>
    </location>
</feature>
<dbReference type="GO" id="GO:0005886">
    <property type="term" value="C:plasma membrane"/>
    <property type="evidence" value="ECO:0007669"/>
    <property type="project" value="UniProtKB-SubCell"/>
</dbReference>
<comment type="caution">
    <text evidence="7">The sequence shown here is derived from an EMBL/GenBank/DDBJ whole genome shotgun (WGS) entry which is preliminary data.</text>
</comment>
<feature type="transmembrane region" description="Helical" evidence="6">
    <location>
        <begin position="12"/>
        <end position="33"/>
    </location>
</feature>
<evidence type="ECO:0000256" key="6">
    <source>
        <dbReference type="SAM" id="Phobius"/>
    </source>
</evidence>
<feature type="transmembrane region" description="Helical" evidence="6">
    <location>
        <begin position="390"/>
        <end position="409"/>
    </location>
</feature>
<name>A0A927R5H0_9ACTN</name>
<feature type="transmembrane region" description="Helical" evidence="6">
    <location>
        <begin position="328"/>
        <end position="356"/>
    </location>
</feature>
<reference evidence="7" key="1">
    <citation type="submission" date="2020-10" db="EMBL/GenBank/DDBJ databases">
        <title>Sequencing the genomes of 1000 actinobacteria strains.</title>
        <authorList>
            <person name="Klenk H.-P."/>
        </authorList>
    </citation>
    <scope>NUCLEOTIDE SEQUENCE</scope>
    <source>
        <strain evidence="7">DSM 45354</strain>
    </source>
</reference>
<feature type="transmembrane region" description="Helical" evidence="6">
    <location>
        <begin position="45"/>
        <end position="65"/>
    </location>
</feature>
<gene>
    <name evidence="7" type="ORF">HEB94_000135</name>
</gene>
<dbReference type="AlphaFoldDB" id="A0A927R5H0"/>
<dbReference type="Pfam" id="PF13440">
    <property type="entry name" value="Polysacc_synt_3"/>
    <property type="match status" value="1"/>
</dbReference>
<protein>
    <submittedName>
        <fullName evidence="7">O-antigen/teichoic acid export membrane protein</fullName>
    </submittedName>
</protein>
<dbReference type="InterPro" id="IPR050833">
    <property type="entry name" value="Poly_Biosynth_Transport"/>
</dbReference>
<feature type="transmembrane region" description="Helical" evidence="6">
    <location>
        <begin position="254"/>
        <end position="275"/>
    </location>
</feature>
<evidence type="ECO:0000256" key="4">
    <source>
        <dbReference type="ARBA" id="ARBA00022989"/>
    </source>
</evidence>
<evidence type="ECO:0000256" key="1">
    <source>
        <dbReference type="ARBA" id="ARBA00004651"/>
    </source>
</evidence>
<organism evidence="7 8">
    <name type="scientific">Actinopolymorpha pittospori</name>
    <dbReference type="NCBI Taxonomy" id="648752"/>
    <lineage>
        <taxon>Bacteria</taxon>
        <taxon>Bacillati</taxon>
        <taxon>Actinomycetota</taxon>
        <taxon>Actinomycetes</taxon>
        <taxon>Propionibacteriales</taxon>
        <taxon>Actinopolymorphaceae</taxon>
        <taxon>Actinopolymorpha</taxon>
    </lineage>
</organism>
<dbReference type="PANTHER" id="PTHR30250:SF28">
    <property type="entry name" value="POLYSACCHARIDE BIOSYNTHESIS PROTEIN"/>
    <property type="match status" value="1"/>
</dbReference>
<evidence type="ECO:0000256" key="5">
    <source>
        <dbReference type="ARBA" id="ARBA00023136"/>
    </source>
</evidence>